<dbReference type="GO" id="GO:0016787">
    <property type="term" value="F:hydrolase activity"/>
    <property type="evidence" value="ECO:0007669"/>
    <property type="project" value="UniProtKB-KW"/>
</dbReference>
<evidence type="ECO:0000259" key="7">
    <source>
        <dbReference type="Pfam" id="PF01850"/>
    </source>
</evidence>
<evidence type="ECO:0000256" key="5">
    <source>
        <dbReference type="ARBA" id="ARBA00022842"/>
    </source>
</evidence>
<dbReference type="InterPro" id="IPR022907">
    <property type="entry name" value="VapC_family"/>
</dbReference>
<dbReference type="GO" id="GO:0000287">
    <property type="term" value="F:magnesium ion binding"/>
    <property type="evidence" value="ECO:0007669"/>
    <property type="project" value="UniProtKB-UniRule"/>
</dbReference>
<name>A0A286F8K2_9BACT</name>
<dbReference type="SUPFAM" id="SSF88723">
    <property type="entry name" value="PIN domain-like"/>
    <property type="match status" value="1"/>
</dbReference>
<keyword evidence="2 6" id="KW-0540">Nuclease</keyword>
<dbReference type="Proteomes" id="UP000219452">
    <property type="component" value="Unassembled WGS sequence"/>
</dbReference>
<dbReference type="Gene3D" id="3.40.50.1010">
    <property type="entry name" value="5'-nuclease"/>
    <property type="match status" value="1"/>
</dbReference>
<comment type="similarity">
    <text evidence="6">Belongs to the PINc/VapC protein family.</text>
</comment>
<evidence type="ECO:0000256" key="3">
    <source>
        <dbReference type="ARBA" id="ARBA00022723"/>
    </source>
</evidence>
<keyword evidence="5 6" id="KW-0460">Magnesium</keyword>
<reference evidence="9" key="1">
    <citation type="submission" date="2017-09" db="EMBL/GenBank/DDBJ databases">
        <authorList>
            <person name="Varghese N."/>
            <person name="Submissions S."/>
        </authorList>
    </citation>
    <scope>NUCLEOTIDE SEQUENCE [LARGE SCALE GENOMIC DNA]</scope>
    <source>
        <strain evidence="9">DSM 29961</strain>
    </source>
</reference>
<dbReference type="AlphaFoldDB" id="A0A286F8K2"/>
<keyword evidence="4 6" id="KW-0378">Hydrolase</keyword>
<feature type="domain" description="PIN" evidence="7">
    <location>
        <begin position="4"/>
        <end position="126"/>
    </location>
</feature>
<evidence type="ECO:0000256" key="4">
    <source>
        <dbReference type="ARBA" id="ARBA00022801"/>
    </source>
</evidence>
<dbReference type="HAMAP" id="MF_00265">
    <property type="entry name" value="VapC_Nob1"/>
    <property type="match status" value="1"/>
</dbReference>
<dbReference type="EMBL" id="OCNH01000001">
    <property type="protein sequence ID" value="SOD79319.1"/>
    <property type="molecule type" value="Genomic_DNA"/>
</dbReference>
<evidence type="ECO:0000256" key="6">
    <source>
        <dbReference type="HAMAP-Rule" id="MF_00265"/>
    </source>
</evidence>
<protein>
    <recommendedName>
        <fullName evidence="6">Ribonuclease VapC</fullName>
        <shortName evidence="6">RNase VapC</shortName>
        <ecNumber evidence="6">3.1.-.-</ecNumber>
    </recommendedName>
    <alternativeName>
        <fullName evidence="6">Toxin VapC</fullName>
    </alternativeName>
</protein>
<gene>
    <name evidence="6" type="primary">vapC</name>
    <name evidence="8" type="ORF">SAMN06269250_0911</name>
</gene>
<feature type="binding site" evidence="6">
    <location>
        <position position="101"/>
    </location>
    <ligand>
        <name>Mg(2+)</name>
        <dbReference type="ChEBI" id="CHEBI:18420"/>
    </ligand>
</feature>
<feature type="binding site" evidence="6">
    <location>
        <position position="7"/>
    </location>
    <ligand>
        <name>Mg(2+)</name>
        <dbReference type="ChEBI" id="CHEBI:18420"/>
    </ligand>
</feature>
<proteinExistence type="inferred from homology"/>
<dbReference type="PANTHER" id="PTHR42740">
    <property type="entry name" value="RIBONUCLEASE VAPC3"/>
    <property type="match status" value="1"/>
</dbReference>
<dbReference type="EC" id="3.1.-.-" evidence="6"/>
<comment type="cofactor">
    <cofactor evidence="6">
        <name>Mg(2+)</name>
        <dbReference type="ChEBI" id="CHEBI:18420"/>
    </cofactor>
</comment>
<accession>A0A286F8K2</accession>
<dbReference type="RefSeq" id="WP_179830113.1">
    <property type="nucleotide sequence ID" value="NZ_OCNH01000001.1"/>
</dbReference>
<evidence type="ECO:0000313" key="9">
    <source>
        <dbReference type="Proteomes" id="UP000219452"/>
    </source>
</evidence>
<dbReference type="InterPro" id="IPR029060">
    <property type="entry name" value="PIN-like_dom_sf"/>
</dbReference>
<keyword evidence="9" id="KW-1185">Reference proteome</keyword>
<keyword evidence="1 6" id="KW-1277">Toxin-antitoxin system</keyword>
<dbReference type="InterPro" id="IPR002716">
    <property type="entry name" value="PIN_dom"/>
</dbReference>
<dbReference type="PANTHER" id="PTHR42740:SF1">
    <property type="entry name" value="RIBONUCLEASE VAPC3"/>
    <property type="match status" value="1"/>
</dbReference>
<evidence type="ECO:0000256" key="1">
    <source>
        <dbReference type="ARBA" id="ARBA00022649"/>
    </source>
</evidence>
<dbReference type="GO" id="GO:0090729">
    <property type="term" value="F:toxin activity"/>
    <property type="evidence" value="ECO:0007669"/>
    <property type="project" value="UniProtKB-KW"/>
</dbReference>
<dbReference type="InterPro" id="IPR051749">
    <property type="entry name" value="PINc/VapC_TA_RNase"/>
</dbReference>
<evidence type="ECO:0000256" key="2">
    <source>
        <dbReference type="ARBA" id="ARBA00022722"/>
    </source>
</evidence>
<dbReference type="GO" id="GO:0004540">
    <property type="term" value="F:RNA nuclease activity"/>
    <property type="evidence" value="ECO:0007669"/>
    <property type="project" value="InterPro"/>
</dbReference>
<comment type="function">
    <text evidence="6">Toxic component of a toxin-antitoxin (TA) system. An RNase.</text>
</comment>
<evidence type="ECO:0000313" key="8">
    <source>
        <dbReference type="EMBL" id="SOD79319.1"/>
    </source>
</evidence>
<keyword evidence="6" id="KW-0800">Toxin</keyword>
<sequence length="135" mass="15442">MESILVDTSVWVDWFSRKNSHTRQINLLEDYLTEKFPVYTTAVVLQEVVQGVREDHTYLIVKDVLLNVPMLRLDPVEAAIGAADLYRSLRKKGVTIRKSNDCLIAHYAIFYDIPVLHNDADFDQIASHTALRIAV</sequence>
<keyword evidence="3 6" id="KW-0479">Metal-binding</keyword>
<organism evidence="8 9">
    <name type="scientific">Spirosoma fluviale</name>
    <dbReference type="NCBI Taxonomy" id="1597977"/>
    <lineage>
        <taxon>Bacteria</taxon>
        <taxon>Pseudomonadati</taxon>
        <taxon>Bacteroidota</taxon>
        <taxon>Cytophagia</taxon>
        <taxon>Cytophagales</taxon>
        <taxon>Cytophagaceae</taxon>
        <taxon>Spirosoma</taxon>
    </lineage>
</organism>
<dbReference type="Pfam" id="PF01850">
    <property type="entry name" value="PIN"/>
    <property type="match status" value="1"/>
</dbReference>
<dbReference type="CDD" id="cd18764">
    <property type="entry name" value="PIN_MtVapC3-like"/>
    <property type="match status" value="1"/>
</dbReference>